<name>A0A180G284_PUCT1</name>
<dbReference type="Proteomes" id="UP000005240">
    <property type="component" value="Unassembled WGS sequence"/>
</dbReference>
<evidence type="ECO:0008006" key="5">
    <source>
        <dbReference type="Google" id="ProtNLM"/>
    </source>
</evidence>
<feature type="region of interest" description="Disordered" evidence="1">
    <location>
        <begin position="1"/>
        <end position="41"/>
    </location>
</feature>
<dbReference type="EMBL" id="ADAS02001037">
    <property type="protein sequence ID" value="OAV86532.1"/>
    <property type="molecule type" value="Genomic_DNA"/>
</dbReference>
<reference evidence="3 4" key="3">
    <citation type="journal article" date="2017" name="G3 (Bethesda)">
        <title>Comparative analysis highlights variable genome content of wheat rusts and divergence of the mating loci.</title>
        <authorList>
            <person name="Cuomo C.A."/>
            <person name="Bakkeren G."/>
            <person name="Khalil H.B."/>
            <person name="Panwar V."/>
            <person name="Joly D."/>
            <person name="Linning R."/>
            <person name="Sakthikumar S."/>
            <person name="Song X."/>
            <person name="Adiconis X."/>
            <person name="Fan L."/>
            <person name="Goldberg J.M."/>
            <person name="Levin J.Z."/>
            <person name="Young S."/>
            <person name="Zeng Q."/>
            <person name="Anikster Y."/>
            <person name="Bruce M."/>
            <person name="Wang M."/>
            <person name="Yin C."/>
            <person name="McCallum B."/>
            <person name="Szabo L.J."/>
            <person name="Hulbert S."/>
            <person name="Chen X."/>
            <person name="Fellers J.P."/>
        </authorList>
    </citation>
    <scope>NUCLEOTIDE SEQUENCE</scope>
    <source>
        <strain evidence="3">isolate 1-1 / race 1 (BBBD)</strain>
        <strain evidence="4">Isolate 1-1 / race 1 (BBBD)</strain>
    </source>
</reference>
<dbReference type="Pfam" id="PF14223">
    <property type="entry name" value="Retrotran_gag_2"/>
    <property type="match status" value="1"/>
</dbReference>
<evidence type="ECO:0000313" key="2">
    <source>
        <dbReference type="EMBL" id="OAV86532.1"/>
    </source>
</evidence>
<sequence length="426" mass="47576">EDLSNSTVSNSPYTPTAEPSLKQEDDTPLASSGLSFKSVKSESDSDDQIQFNLLSEYKSSDPTFFFNMSTSNTSSIKLVTKKLDRDNFSSWRWAIVTTLGYKGLDDYILLDQTDEMKKKPKYHSQNKMATNFIQMHLSTDNLERFVSDLRDYDAKKLWDAIEAHFVAKTKENAADAMDKYFDIHFDENDMDKSILNIRHAYRHLCEVGAAKFGKAGLTTMAVVFALRKLPSSYSTFRTLQFKEFKEDKTEELKDMESFLSALESEVRRECESQQQLISAASALAVSQNQNAPDSSRRKGRRVQCTGGKHHPEATHPESKCFHLHKDKAIAHHQAAIKRLTKSSHQASLGSKTHFCDAIILDSGALGHFLKEKSYFSKLSSSSSSVFGANGAAIPILGFSPATIQTAIGPLHISLALLSGPYRQCQP</sequence>
<accession>A0A180G284</accession>
<reference evidence="3" key="4">
    <citation type="submission" date="2025-05" db="UniProtKB">
        <authorList>
            <consortium name="EnsemblFungi"/>
        </authorList>
    </citation>
    <scope>IDENTIFICATION</scope>
    <source>
        <strain evidence="3">isolate 1-1 / race 1 (BBBD)</strain>
    </source>
</reference>
<dbReference type="AlphaFoldDB" id="A0A180G284"/>
<gene>
    <name evidence="2" type="ORF">PTTG_29852</name>
</gene>
<evidence type="ECO:0000313" key="4">
    <source>
        <dbReference type="Proteomes" id="UP000005240"/>
    </source>
</evidence>
<organism evidence="2">
    <name type="scientific">Puccinia triticina (isolate 1-1 / race 1 (BBBD))</name>
    <name type="common">Brown leaf rust fungus</name>
    <dbReference type="NCBI Taxonomy" id="630390"/>
    <lineage>
        <taxon>Eukaryota</taxon>
        <taxon>Fungi</taxon>
        <taxon>Dikarya</taxon>
        <taxon>Basidiomycota</taxon>
        <taxon>Pucciniomycotina</taxon>
        <taxon>Pucciniomycetes</taxon>
        <taxon>Pucciniales</taxon>
        <taxon>Pucciniaceae</taxon>
        <taxon>Puccinia</taxon>
    </lineage>
</organism>
<evidence type="ECO:0000313" key="3">
    <source>
        <dbReference type="EnsemblFungi" id="PTTG_29852-t43_1-p1"/>
    </source>
</evidence>
<feature type="non-terminal residue" evidence="2">
    <location>
        <position position="1"/>
    </location>
</feature>
<keyword evidence="4" id="KW-1185">Reference proteome</keyword>
<feature type="region of interest" description="Disordered" evidence="1">
    <location>
        <begin position="287"/>
        <end position="317"/>
    </location>
</feature>
<feature type="compositionally biased region" description="Polar residues" evidence="1">
    <location>
        <begin position="1"/>
        <end position="14"/>
    </location>
</feature>
<protein>
    <recommendedName>
        <fullName evidence="5">Retrotransposon Copia-like N-terminal domain-containing protein</fullName>
    </recommendedName>
</protein>
<dbReference type="VEuPathDB" id="FungiDB:PTTG_29852"/>
<evidence type="ECO:0000256" key="1">
    <source>
        <dbReference type="SAM" id="MobiDB-lite"/>
    </source>
</evidence>
<reference evidence="2" key="1">
    <citation type="submission" date="2009-11" db="EMBL/GenBank/DDBJ databases">
        <authorList>
            <consortium name="The Broad Institute Genome Sequencing Platform"/>
            <person name="Ward D."/>
            <person name="Feldgarden M."/>
            <person name="Earl A."/>
            <person name="Young S.K."/>
            <person name="Zeng Q."/>
            <person name="Koehrsen M."/>
            <person name="Alvarado L."/>
            <person name="Berlin A."/>
            <person name="Bochicchio J."/>
            <person name="Borenstein D."/>
            <person name="Chapman S.B."/>
            <person name="Chen Z."/>
            <person name="Engels R."/>
            <person name="Freedman E."/>
            <person name="Gellesch M."/>
            <person name="Goldberg J."/>
            <person name="Griggs A."/>
            <person name="Gujja S."/>
            <person name="Heilman E."/>
            <person name="Heiman D."/>
            <person name="Hepburn T."/>
            <person name="Howarth C."/>
            <person name="Jen D."/>
            <person name="Larson L."/>
            <person name="Lewis B."/>
            <person name="Mehta T."/>
            <person name="Park D."/>
            <person name="Pearson M."/>
            <person name="Roberts A."/>
            <person name="Saif S."/>
            <person name="Shea T."/>
            <person name="Shenoy N."/>
            <person name="Sisk P."/>
            <person name="Stolte C."/>
            <person name="Sykes S."/>
            <person name="Thomson T."/>
            <person name="Walk T."/>
            <person name="White J."/>
            <person name="Yandava C."/>
            <person name="Izard J."/>
            <person name="Baranova O.V."/>
            <person name="Blanton J.M."/>
            <person name="Tanner A.C."/>
            <person name="Dewhirst F.E."/>
            <person name="Haas B."/>
            <person name="Nusbaum C."/>
            <person name="Birren B."/>
        </authorList>
    </citation>
    <scope>NUCLEOTIDE SEQUENCE [LARGE SCALE GENOMIC DNA]</scope>
    <source>
        <strain evidence="2">1-1 BBBD Race 1</strain>
    </source>
</reference>
<dbReference type="STRING" id="630390.A0A180G284"/>
<dbReference type="EnsemblFungi" id="PTTG_29852-t43_1">
    <property type="protein sequence ID" value="PTTG_29852-t43_1-p1"/>
    <property type="gene ID" value="PTTG_29852"/>
</dbReference>
<proteinExistence type="predicted"/>
<reference evidence="2" key="2">
    <citation type="submission" date="2016-05" db="EMBL/GenBank/DDBJ databases">
        <title>Comparative analysis highlights variable genome content of wheat rusts and divergence of the mating loci.</title>
        <authorList>
            <person name="Cuomo C.A."/>
            <person name="Bakkeren G."/>
            <person name="Szabo L."/>
            <person name="Khalil H."/>
            <person name="Joly D."/>
            <person name="Goldberg J."/>
            <person name="Young S."/>
            <person name="Zeng Q."/>
            <person name="Fellers J."/>
        </authorList>
    </citation>
    <scope>NUCLEOTIDE SEQUENCE [LARGE SCALE GENOMIC DNA]</scope>
    <source>
        <strain evidence="2">1-1 BBBD Race 1</strain>
    </source>
</reference>